<dbReference type="InterPro" id="IPR007227">
    <property type="entry name" value="Cell_shape_determining_MreD"/>
</dbReference>
<keyword evidence="6 9" id="KW-1133">Transmembrane helix</keyword>
<feature type="compositionally biased region" description="Polar residues" evidence="8">
    <location>
        <begin position="173"/>
        <end position="189"/>
    </location>
</feature>
<dbReference type="RefSeq" id="WP_251408072.1">
    <property type="nucleotide sequence ID" value="NZ_JAMQGM010000001.1"/>
</dbReference>
<keyword evidence="11" id="KW-1185">Reference proteome</keyword>
<feature type="transmembrane region" description="Helical" evidence="9">
    <location>
        <begin position="6"/>
        <end position="29"/>
    </location>
</feature>
<reference evidence="10" key="1">
    <citation type="journal article" date="2023" name="Int. J. Syst. Evol. Microbiol.">
        <title>Streptomyces meridianus sp. nov. isolated from brackish water of the Tagus estuary in Alcochete, Portugal.</title>
        <authorList>
            <person name="Santos J.D.N."/>
            <person name="Klimek D."/>
            <person name="Calusinska M."/>
            <person name="Lobo Da Cunha A."/>
            <person name="Catita J."/>
            <person name="Goncalves H."/>
            <person name="Gonzalez I."/>
            <person name="Reyes F."/>
            <person name="Lage O.M."/>
        </authorList>
    </citation>
    <scope>NUCLEOTIDE SEQUENCE</scope>
    <source>
        <strain evidence="10">MTZ3.1</strain>
    </source>
</reference>
<name>A0ABT0X1I9_9ACTN</name>
<feature type="transmembrane region" description="Helical" evidence="9">
    <location>
        <begin position="139"/>
        <end position="162"/>
    </location>
</feature>
<comment type="similarity">
    <text evidence="2">Belongs to the MreD family.</text>
</comment>
<evidence type="ECO:0000256" key="4">
    <source>
        <dbReference type="ARBA" id="ARBA00022692"/>
    </source>
</evidence>
<evidence type="ECO:0000256" key="6">
    <source>
        <dbReference type="ARBA" id="ARBA00022989"/>
    </source>
</evidence>
<organism evidence="10 11">
    <name type="scientific">Streptomyces meridianus</name>
    <dbReference type="NCBI Taxonomy" id="2938945"/>
    <lineage>
        <taxon>Bacteria</taxon>
        <taxon>Bacillati</taxon>
        <taxon>Actinomycetota</taxon>
        <taxon>Actinomycetes</taxon>
        <taxon>Kitasatosporales</taxon>
        <taxon>Streptomycetaceae</taxon>
        <taxon>Streptomyces</taxon>
    </lineage>
</organism>
<comment type="subcellular location">
    <subcellularLocation>
        <location evidence="1">Cell membrane</location>
        <topology evidence="1">Multi-pass membrane protein</topology>
    </subcellularLocation>
</comment>
<dbReference type="Pfam" id="PF04093">
    <property type="entry name" value="MreD"/>
    <property type="match status" value="1"/>
</dbReference>
<protein>
    <submittedName>
        <fullName evidence="10">Rod shape-determining protein MreD</fullName>
    </submittedName>
</protein>
<gene>
    <name evidence="10" type="primary">mreD</name>
    <name evidence="10" type="ORF">M1E25_01400</name>
</gene>
<evidence type="ECO:0000256" key="9">
    <source>
        <dbReference type="SAM" id="Phobius"/>
    </source>
</evidence>
<feature type="transmembrane region" description="Helical" evidence="9">
    <location>
        <begin position="103"/>
        <end position="127"/>
    </location>
</feature>
<feature type="transmembrane region" description="Helical" evidence="9">
    <location>
        <begin position="75"/>
        <end position="91"/>
    </location>
</feature>
<evidence type="ECO:0000256" key="7">
    <source>
        <dbReference type="ARBA" id="ARBA00023136"/>
    </source>
</evidence>
<feature type="region of interest" description="Disordered" evidence="8">
    <location>
        <begin position="169"/>
        <end position="191"/>
    </location>
</feature>
<evidence type="ECO:0000256" key="1">
    <source>
        <dbReference type="ARBA" id="ARBA00004651"/>
    </source>
</evidence>
<evidence type="ECO:0000256" key="3">
    <source>
        <dbReference type="ARBA" id="ARBA00022475"/>
    </source>
</evidence>
<evidence type="ECO:0000313" key="10">
    <source>
        <dbReference type="EMBL" id="MCM2576020.1"/>
    </source>
</evidence>
<evidence type="ECO:0000256" key="2">
    <source>
        <dbReference type="ARBA" id="ARBA00007776"/>
    </source>
</evidence>
<evidence type="ECO:0000256" key="8">
    <source>
        <dbReference type="SAM" id="MobiDB-lite"/>
    </source>
</evidence>
<evidence type="ECO:0000256" key="5">
    <source>
        <dbReference type="ARBA" id="ARBA00022960"/>
    </source>
</evidence>
<evidence type="ECO:0000313" key="11">
    <source>
        <dbReference type="Proteomes" id="UP001167160"/>
    </source>
</evidence>
<keyword evidence="3" id="KW-1003">Cell membrane</keyword>
<comment type="caution">
    <text evidence="10">The sequence shown here is derived from an EMBL/GenBank/DDBJ whole genome shotgun (WGS) entry which is preliminary data.</text>
</comment>
<keyword evidence="4 9" id="KW-0812">Transmembrane</keyword>
<dbReference type="Gene3D" id="1.10.1760.20">
    <property type="match status" value="1"/>
</dbReference>
<proteinExistence type="inferred from homology"/>
<dbReference type="NCBIfam" id="TIGR03426">
    <property type="entry name" value="shape_MreD"/>
    <property type="match status" value="1"/>
</dbReference>
<dbReference type="EMBL" id="JAMQGM010000001">
    <property type="protein sequence ID" value="MCM2576020.1"/>
    <property type="molecule type" value="Genomic_DNA"/>
</dbReference>
<feature type="transmembrane region" description="Helical" evidence="9">
    <location>
        <begin position="36"/>
        <end position="63"/>
    </location>
</feature>
<keyword evidence="5" id="KW-0133">Cell shape</keyword>
<accession>A0ABT0X1I9</accession>
<dbReference type="Proteomes" id="UP001167160">
    <property type="component" value="Unassembled WGS sequence"/>
</dbReference>
<sequence>MRVNRILLSTALVAVALVVQVCILARLHLPGAVPDLMLLVIIALALVWGHVAGALVGFCAGLLTDLAPPADHAMGRYALVLCFIGYLAGLARPDKGRVQSATVPLLVVCGAAAGSTFLSVGVAALVGETHEGQTGLGSLVLTALIYDLLLAPFTVPLIMTLARRIDNDPLADSSGTGTGTERPTASLMTSGGMRLKKGRIGSARTGLLTRPAKPRIRTARIKGVKRL</sequence>
<keyword evidence="7 9" id="KW-0472">Membrane</keyword>